<gene>
    <name evidence="1" type="ORF">GCM10011491_08620</name>
</gene>
<proteinExistence type="predicted"/>
<keyword evidence="2" id="KW-1185">Reference proteome</keyword>
<dbReference type="Proteomes" id="UP000646478">
    <property type="component" value="Unassembled WGS sequence"/>
</dbReference>
<protein>
    <submittedName>
        <fullName evidence="1">Uncharacterized protein</fullName>
    </submittedName>
</protein>
<reference evidence="1" key="2">
    <citation type="submission" date="2020-09" db="EMBL/GenBank/DDBJ databases">
        <authorList>
            <person name="Sun Q."/>
            <person name="Zhou Y."/>
        </authorList>
    </citation>
    <scope>NUCLEOTIDE SEQUENCE</scope>
    <source>
        <strain evidence="1">CGMCC 1.15082</strain>
    </source>
</reference>
<dbReference type="EMBL" id="BMHH01000002">
    <property type="protein sequence ID" value="GGA83420.1"/>
    <property type="molecule type" value="Genomic_DNA"/>
</dbReference>
<reference evidence="1" key="1">
    <citation type="journal article" date="2014" name="Int. J. Syst. Evol. Microbiol.">
        <title>Complete genome sequence of Corynebacterium casei LMG S-19264T (=DSM 44701T), isolated from a smear-ripened cheese.</title>
        <authorList>
            <consortium name="US DOE Joint Genome Institute (JGI-PGF)"/>
            <person name="Walter F."/>
            <person name="Albersmeier A."/>
            <person name="Kalinowski J."/>
            <person name="Ruckert C."/>
        </authorList>
    </citation>
    <scope>NUCLEOTIDE SEQUENCE</scope>
    <source>
        <strain evidence="1">CGMCC 1.15082</strain>
    </source>
</reference>
<comment type="caution">
    <text evidence="1">The sequence shown here is derived from an EMBL/GenBank/DDBJ whole genome shotgun (WGS) entry which is preliminary data.</text>
</comment>
<organism evidence="1 2">
    <name type="scientific">Brucella endophytica</name>
    <dbReference type="NCBI Taxonomy" id="1963359"/>
    <lineage>
        <taxon>Bacteria</taxon>
        <taxon>Pseudomonadati</taxon>
        <taxon>Pseudomonadota</taxon>
        <taxon>Alphaproteobacteria</taxon>
        <taxon>Hyphomicrobiales</taxon>
        <taxon>Brucellaceae</taxon>
        <taxon>Brucella/Ochrobactrum group</taxon>
        <taxon>Brucella</taxon>
    </lineage>
</organism>
<accession>A0A916WAR7</accession>
<evidence type="ECO:0000313" key="2">
    <source>
        <dbReference type="Proteomes" id="UP000646478"/>
    </source>
</evidence>
<evidence type="ECO:0000313" key="1">
    <source>
        <dbReference type="EMBL" id="GGA83420.1"/>
    </source>
</evidence>
<dbReference type="AlphaFoldDB" id="A0A916WAR7"/>
<name>A0A916WAR7_9HYPH</name>
<sequence length="134" mass="15122">MNPDSPRKKFRLLWQIGYRLPNAAGVMLRHVISVGEYMATVGCVKPTCQLSQRRFSAAGLSYDECRTPRFEHSADEGDEPFIIDALAQQVDEDVVIDIVEEARHVDLDKPFDTRPAVFDLFKSRMAGMPLAKPL</sequence>